<evidence type="ECO:0000256" key="2">
    <source>
        <dbReference type="ARBA" id="ARBA00022679"/>
    </source>
</evidence>
<dbReference type="Proteomes" id="UP001152646">
    <property type="component" value="Unassembled WGS sequence"/>
</dbReference>
<dbReference type="CDD" id="cd02440">
    <property type="entry name" value="AdoMet_MTases"/>
    <property type="match status" value="1"/>
</dbReference>
<keyword evidence="2" id="KW-0808">Transferase</keyword>
<name>A0A9W4IR69_9EURO</name>
<evidence type="ECO:0000259" key="5">
    <source>
        <dbReference type="Pfam" id="PF13649"/>
    </source>
</evidence>
<evidence type="ECO:0000313" key="6">
    <source>
        <dbReference type="EMBL" id="CAG8355746.1"/>
    </source>
</evidence>
<dbReference type="InterPro" id="IPR029063">
    <property type="entry name" value="SAM-dependent_MTases_sf"/>
</dbReference>
<evidence type="ECO:0000256" key="4">
    <source>
        <dbReference type="ARBA" id="ARBA00038314"/>
    </source>
</evidence>
<dbReference type="GO" id="GO:0016740">
    <property type="term" value="F:transferase activity"/>
    <property type="evidence" value="ECO:0007669"/>
    <property type="project" value="UniProtKB-KW"/>
</dbReference>
<gene>
    <name evidence="6" type="ORF">PSALAMII_LOCUS3453</name>
</gene>
<proteinExistence type="inferred from homology"/>
<feature type="domain" description="Methyltransferase" evidence="5">
    <location>
        <begin position="111"/>
        <end position="210"/>
    </location>
</feature>
<dbReference type="EMBL" id="CAJVPA010000122">
    <property type="protein sequence ID" value="CAG8355746.1"/>
    <property type="molecule type" value="Genomic_DNA"/>
</dbReference>
<sequence length="290" mass="32547">MSTNPDFTNPDNSFDYDEELPTDRAQTWTLLETYSKIPPDQIETHLKDIVSPHLTSQHEENPPANWYQRQKAWNVFPYGCIGHWLFLDCVITSLPEYPAIIARVKAGDVLLDAGCAFGYVLRQMAVDGAPATNLIGVDIRQEFLDLGFELFQDKGFEGRFITADLVNVDPSLAEIAGTVDIIHAAALFHLFGWDDQVSIGVRFVQLFKPGANALVIGRQIADLEPLDPVEHATQGRGWYRHNMRTWQMLWDVVGERTGTRWKATGIVSEKRGLKNVPGPKAGMSFAVYKT</sequence>
<evidence type="ECO:0000313" key="7">
    <source>
        <dbReference type="Proteomes" id="UP001152646"/>
    </source>
</evidence>
<comment type="caution">
    <text evidence="6">The sequence shown here is derived from an EMBL/GenBank/DDBJ whole genome shotgun (WGS) entry which is preliminary data.</text>
</comment>
<dbReference type="InterPro" id="IPR051654">
    <property type="entry name" value="Meroterpenoid_MTases"/>
</dbReference>
<comment type="similarity">
    <text evidence="4">Belongs to the class I-like SAM-binding methyltransferase superfamily.</text>
</comment>
<dbReference type="AlphaFoldDB" id="A0A9W4IR69"/>
<evidence type="ECO:0000256" key="3">
    <source>
        <dbReference type="ARBA" id="ARBA00022691"/>
    </source>
</evidence>
<protein>
    <recommendedName>
        <fullName evidence="5">Methyltransferase domain-containing protein</fullName>
    </recommendedName>
</protein>
<dbReference type="Gene3D" id="3.40.50.150">
    <property type="entry name" value="Vaccinia Virus protein VP39"/>
    <property type="match status" value="1"/>
</dbReference>
<dbReference type="SUPFAM" id="SSF53335">
    <property type="entry name" value="S-adenosyl-L-methionine-dependent methyltransferases"/>
    <property type="match status" value="1"/>
</dbReference>
<dbReference type="InterPro" id="IPR041698">
    <property type="entry name" value="Methyltransf_25"/>
</dbReference>
<dbReference type="Pfam" id="PF13649">
    <property type="entry name" value="Methyltransf_25"/>
    <property type="match status" value="1"/>
</dbReference>
<accession>A0A9W4IR69</accession>
<comment type="pathway">
    <text evidence="1">Secondary metabolite biosynthesis.</text>
</comment>
<keyword evidence="3" id="KW-0949">S-adenosyl-L-methionine</keyword>
<dbReference type="PANTHER" id="PTHR35897">
    <property type="entry name" value="METHYLTRANSFERASE AUSD"/>
    <property type="match status" value="1"/>
</dbReference>
<dbReference type="OrthoDB" id="2094832at2759"/>
<reference evidence="6" key="1">
    <citation type="submission" date="2021-07" db="EMBL/GenBank/DDBJ databases">
        <authorList>
            <person name="Branca A.L. A."/>
        </authorList>
    </citation>
    <scope>NUCLEOTIDE SEQUENCE</scope>
</reference>
<organism evidence="6 7">
    <name type="scientific">Penicillium salamii</name>
    <dbReference type="NCBI Taxonomy" id="1612424"/>
    <lineage>
        <taxon>Eukaryota</taxon>
        <taxon>Fungi</taxon>
        <taxon>Dikarya</taxon>
        <taxon>Ascomycota</taxon>
        <taxon>Pezizomycotina</taxon>
        <taxon>Eurotiomycetes</taxon>
        <taxon>Eurotiomycetidae</taxon>
        <taxon>Eurotiales</taxon>
        <taxon>Aspergillaceae</taxon>
        <taxon>Penicillium</taxon>
    </lineage>
</organism>
<dbReference type="PANTHER" id="PTHR35897:SF1">
    <property type="entry name" value="METHYLTRANSFERASE AUSD"/>
    <property type="match status" value="1"/>
</dbReference>
<evidence type="ECO:0000256" key="1">
    <source>
        <dbReference type="ARBA" id="ARBA00005179"/>
    </source>
</evidence>